<protein>
    <submittedName>
        <fullName evidence="6">mRNA 3'-end-processing protein rna14</fullName>
    </submittedName>
</protein>
<gene>
    <name evidence="6" type="primary">RNA14</name>
    <name evidence="6" type="ORF">HDU87_000835</name>
</gene>
<dbReference type="PANTHER" id="PTHR19980">
    <property type="entry name" value="RNA CLEAVAGE STIMULATION FACTOR"/>
    <property type="match status" value="1"/>
</dbReference>
<evidence type="ECO:0000256" key="2">
    <source>
        <dbReference type="ARBA" id="ARBA00022737"/>
    </source>
</evidence>
<keyword evidence="2" id="KW-0677">Repeat</keyword>
<evidence type="ECO:0000256" key="1">
    <source>
        <dbReference type="ARBA" id="ARBA00004123"/>
    </source>
</evidence>
<keyword evidence="7" id="KW-1185">Reference proteome</keyword>
<dbReference type="PANTHER" id="PTHR19980:SF0">
    <property type="entry name" value="CLEAVAGE STIMULATION FACTOR SUBUNIT 3"/>
    <property type="match status" value="1"/>
</dbReference>
<feature type="domain" description="Suppressor of forked" evidence="5">
    <location>
        <begin position="100"/>
        <end position="466"/>
    </location>
</feature>
<proteinExistence type="predicted"/>
<feature type="region of interest" description="Disordered" evidence="4">
    <location>
        <begin position="1"/>
        <end position="78"/>
    </location>
</feature>
<feature type="region of interest" description="Disordered" evidence="4">
    <location>
        <begin position="619"/>
        <end position="663"/>
    </location>
</feature>
<dbReference type="GO" id="GO:0031124">
    <property type="term" value="P:mRNA 3'-end processing"/>
    <property type="evidence" value="ECO:0007669"/>
    <property type="project" value="InterPro"/>
</dbReference>
<feature type="compositionally biased region" description="Low complexity" evidence="4">
    <location>
        <begin position="8"/>
        <end position="20"/>
    </location>
</feature>
<dbReference type="SUPFAM" id="SSF48452">
    <property type="entry name" value="TPR-like"/>
    <property type="match status" value="1"/>
</dbReference>
<feature type="compositionally biased region" description="Polar residues" evidence="4">
    <location>
        <begin position="48"/>
        <end position="65"/>
    </location>
</feature>
<dbReference type="InterPro" id="IPR045243">
    <property type="entry name" value="Rna14-like"/>
</dbReference>
<dbReference type="AlphaFoldDB" id="A0AAD5XLM3"/>
<organism evidence="6 7">
    <name type="scientific">Geranomyces variabilis</name>
    <dbReference type="NCBI Taxonomy" id="109894"/>
    <lineage>
        <taxon>Eukaryota</taxon>
        <taxon>Fungi</taxon>
        <taxon>Fungi incertae sedis</taxon>
        <taxon>Chytridiomycota</taxon>
        <taxon>Chytridiomycota incertae sedis</taxon>
        <taxon>Chytridiomycetes</taxon>
        <taxon>Spizellomycetales</taxon>
        <taxon>Powellomycetaceae</taxon>
        <taxon>Geranomyces</taxon>
    </lineage>
</organism>
<feature type="region of interest" description="Disordered" evidence="4">
    <location>
        <begin position="768"/>
        <end position="855"/>
    </location>
</feature>
<comment type="caution">
    <text evidence="6">The sequence shown here is derived from an EMBL/GenBank/DDBJ whole genome shotgun (WGS) entry which is preliminary data.</text>
</comment>
<evidence type="ECO:0000313" key="6">
    <source>
        <dbReference type="EMBL" id="KAJ3169317.1"/>
    </source>
</evidence>
<dbReference type="Pfam" id="PF05843">
    <property type="entry name" value="Suf"/>
    <property type="match status" value="2"/>
</dbReference>
<comment type="subcellular location">
    <subcellularLocation>
        <location evidence="1">Nucleus</location>
    </subcellularLocation>
</comment>
<name>A0AAD5XLM3_9FUNG</name>
<accession>A0AAD5XLM3</accession>
<feature type="compositionally biased region" description="Polar residues" evidence="4">
    <location>
        <begin position="646"/>
        <end position="656"/>
    </location>
</feature>
<evidence type="ECO:0000256" key="4">
    <source>
        <dbReference type="SAM" id="MobiDB-lite"/>
    </source>
</evidence>
<dbReference type="GO" id="GO:0005634">
    <property type="term" value="C:nucleus"/>
    <property type="evidence" value="ECO:0007669"/>
    <property type="project" value="UniProtKB-SubCell"/>
</dbReference>
<dbReference type="SMART" id="SM00386">
    <property type="entry name" value="HAT"/>
    <property type="match status" value="6"/>
</dbReference>
<feature type="domain" description="Suppressor of forked" evidence="5">
    <location>
        <begin position="474"/>
        <end position="605"/>
    </location>
</feature>
<dbReference type="Gene3D" id="1.25.40.1040">
    <property type="match status" value="1"/>
</dbReference>
<reference evidence="6" key="1">
    <citation type="submission" date="2020-05" db="EMBL/GenBank/DDBJ databases">
        <title>Phylogenomic resolution of chytrid fungi.</title>
        <authorList>
            <person name="Stajich J.E."/>
            <person name="Amses K."/>
            <person name="Simmons R."/>
            <person name="Seto K."/>
            <person name="Myers J."/>
            <person name="Bonds A."/>
            <person name="Quandt C.A."/>
            <person name="Barry K."/>
            <person name="Liu P."/>
            <person name="Grigoriev I."/>
            <person name="Longcore J.E."/>
            <person name="James T.Y."/>
        </authorList>
    </citation>
    <scope>NUCLEOTIDE SEQUENCE</scope>
    <source>
        <strain evidence="6">JEL0379</strain>
    </source>
</reference>
<dbReference type="InterPro" id="IPR008847">
    <property type="entry name" value="Suf"/>
</dbReference>
<evidence type="ECO:0000313" key="7">
    <source>
        <dbReference type="Proteomes" id="UP001212152"/>
    </source>
</evidence>
<dbReference type="InterPro" id="IPR011990">
    <property type="entry name" value="TPR-like_helical_dom_sf"/>
</dbReference>
<dbReference type="InterPro" id="IPR003107">
    <property type="entry name" value="HAT"/>
</dbReference>
<dbReference type="GO" id="GO:0003729">
    <property type="term" value="F:mRNA binding"/>
    <property type="evidence" value="ECO:0007669"/>
    <property type="project" value="TreeGrafter"/>
</dbReference>
<dbReference type="Proteomes" id="UP001212152">
    <property type="component" value="Unassembled WGS sequence"/>
</dbReference>
<keyword evidence="3" id="KW-0539">Nucleus</keyword>
<evidence type="ECO:0000259" key="5">
    <source>
        <dbReference type="Pfam" id="PF05843"/>
    </source>
</evidence>
<dbReference type="EMBL" id="JADGJQ010000110">
    <property type="protein sequence ID" value="KAJ3169317.1"/>
    <property type="molecule type" value="Genomic_DNA"/>
</dbReference>
<evidence type="ECO:0000256" key="3">
    <source>
        <dbReference type="ARBA" id="ARBA00023242"/>
    </source>
</evidence>
<sequence>MEDLPVISAASSATGGSSSTPMQDVQPASSSSSSSSDLANGLPAVASHGTTTPPVVAATDSSQAVTPADPKDSTAETPAAANITQASKSQQRAANQRLEKFQKLKSRTQQNPWDIDGWTSWLAEAHLKGDPELVREVYDKILDQFPTASKYWIAYAEFEQKHRAYDRVEAIFGRCLRNVPSLDLWKFYLTYVRRMHSAANMPAERKAESRATILKAFEFVLQNVGSDKEAGALWAEYIHFVKAGETSSVYEEQQQMDLLRRAYNRAIWIPLTNIEQIWKDYDAFENGLNKLTAKKFLSEKSAGYMTARTAIRELKTLLDPIEKAQKSWLARPPTWTDKEVAMLASWKRYIAWERTNPLRLDDKSIWINRVLYAYKSALLMLRYYPELYYDASSFLTEVGRADDAAAMLKSGVETLPASLLLNLSLAEREETRKRDFTTCIAPIYDTLITKLETAVSDINSKYDAERDKLMASLQKALMEYFCNKDAGVAGRVFENGLKTFNPAEDPQAPAFILLYLDFLINLNDDNNTRALFERALAGLPPDRARPIWQKLLAYETEYGDLANVLKAEKRRAEAYPGDSANALVALTQLTERWTFLDINQIGEWELGLSAQYGLEKKVPGAVAAPPPPMTARTAASHQSRKDDVRNSSGRKYQSLDSVHPERYPRPDMTKWVAFQPEAIPAAARPPGGAADVAGVGGGDQAQAPRGPVANVPNQPVGGGGMMVPDAVVRLMAVLPPSETYNGPVLPINDIIDLFRQIPLPAPAGPPMMVQLPAPGPPPPVPVESAHNSPYSDRPGASPSYGRPGAYGGPVQRGGRDGGRGGRGRGRGGSAGSAARAGTKRRGGFDEDQPQYDAAA</sequence>